<dbReference type="GO" id="GO:0006078">
    <property type="term" value="P:(1-&gt;6)-beta-D-glucan biosynthetic process"/>
    <property type="evidence" value="ECO:0007669"/>
    <property type="project" value="TreeGrafter"/>
</dbReference>
<keyword evidence="9" id="KW-0961">Cell wall biogenesis/degradation</keyword>
<dbReference type="AlphaFoldDB" id="A0A9P6ECG1"/>
<evidence type="ECO:0000256" key="6">
    <source>
        <dbReference type="ARBA" id="ARBA00022824"/>
    </source>
</evidence>
<dbReference type="Pfam" id="PF20520">
    <property type="entry name" value="Ac45-VOA1_TM"/>
    <property type="match status" value="1"/>
</dbReference>
<feature type="transmembrane region" description="Helical" evidence="10">
    <location>
        <begin position="245"/>
        <end position="268"/>
    </location>
</feature>
<keyword evidence="7 10" id="KW-1133">Transmembrane helix</keyword>
<evidence type="ECO:0000259" key="12">
    <source>
        <dbReference type="Pfam" id="PF20520"/>
    </source>
</evidence>
<evidence type="ECO:0000256" key="5">
    <source>
        <dbReference type="ARBA" id="ARBA00022729"/>
    </source>
</evidence>
<dbReference type="GO" id="GO:0005789">
    <property type="term" value="C:endoplasmic reticulum membrane"/>
    <property type="evidence" value="ECO:0007669"/>
    <property type="project" value="UniProtKB-SubCell"/>
</dbReference>
<comment type="caution">
    <text evidence="13">The sequence shown here is derived from an EMBL/GenBank/DDBJ whole genome shotgun (WGS) entry which is preliminary data.</text>
</comment>
<keyword evidence="6" id="KW-0256">Endoplasmic reticulum</keyword>
<evidence type="ECO:0000313" key="14">
    <source>
        <dbReference type="Proteomes" id="UP000807306"/>
    </source>
</evidence>
<evidence type="ECO:0000256" key="4">
    <source>
        <dbReference type="ARBA" id="ARBA00022692"/>
    </source>
</evidence>
<evidence type="ECO:0000256" key="2">
    <source>
        <dbReference type="ARBA" id="ARBA00008203"/>
    </source>
</evidence>
<evidence type="ECO:0000256" key="9">
    <source>
        <dbReference type="ARBA" id="ARBA00023316"/>
    </source>
</evidence>
<keyword evidence="14" id="KW-1185">Reference proteome</keyword>
<dbReference type="OrthoDB" id="10029326at2759"/>
<sequence length="290" mass="31615">MTWSRLILLLAATSSTLAFSGTYPVIAWSTYHSAVLESLPERLDSSFHKGSLLKHLAESESLCEHEAVVIVNQPGLHAADLRSLSPRAHISHSISSAPSSRQYPYVSNNPNYEHITFINRLAEQCRSAVIHHSFGGDLVIPSGYSSYVVSLSMPSLVLSGKERIESLNDHDRLLAAELSSLADLFPNHLIFLSGSPSPMTKRQEDDHPARPILDLAGGNLPFNTYANSTLPVGGILKKYQLLTPALISSLLVSIFVLLPLIFVGVKALSSIQSPIRLDTTKGVSQDRKNQ</sequence>
<comment type="similarity">
    <text evidence="2">Belongs to the BIG1 family.</text>
</comment>
<comment type="subcellular location">
    <subcellularLocation>
        <location evidence="1">Endoplasmic reticulum membrane</location>
        <topology evidence="1">Single-pass type I membrane protein</topology>
    </subcellularLocation>
</comment>
<dbReference type="PANTHER" id="PTHR28285">
    <property type="entry name" value="PROTEIN BIG1"/>
    <property type="match status" value="1"/>
</dbReference>
<evidence type="ECO:0000256" key="1">
    <source>
        <dbReference type="ARBA" id="ARBA00004115"/>
    </source>
</evidence>
<name>A0A9P6ECG1_9AGAR</name>
<protein>
    <recommendedName>
        <fullName evidence="3">Protein BIG1</fullName>
    </recommendedName>
</protein>
<evidence type="ECO:0000256" key="3">
    <source>
        <dbReference type="ARBA" id="ARBA00022089"/>
    </source>
</evidence>
<keyword evidence="8 10" id="KW-0472">Membrane</keyword>
<keyword evidence="5 11" id="KW-0732">Signal</keyword>
<feature type="chain" id="PRO_5040482716" description="Protein BIG1" evidence="11">
    <location>
        <begin position="19"/>
        <end position="290"/>
    </location>
</feature>
<proteinExistence type="inferred from homology"/>
<evidence type="ECO:0000256" key="11">
    <source>
        <dbReference type="SAM" id="SignalP"/>
    </source>
</evidence>
<dbReference type="EMBL" id="MU157873">
    <property type="protein sequence ID" value="KAF9526254.1"/>
    <property type="molecule type" value="Genomic_DNA"/>
</dbReference>
<dbReference type="InterPro" id="IPR037654">
    <property type="entry name" value="Big1"/>
</dbReference>
<dbReference type="PANTHER" id="PTHR28285:SF1">
    <property type="entry name" value="PROTEIN BIG1"/>
    <property type="match status" value="1"/>
</dbReference>
<dbReference type="Proteomes" id="UP000807306">
    <property type="component" value="Unassembled WGS sequence"/>
</dbReference>
<evidence type="ECO:0000313" key="13">
    <source>
        <dbReference type="EMBL" id="KAF9526254.1"/>
    </source>
</evidence>
<dbReference type="GO" id="GO:0009272">
    <property type="term" value="P:fungal-type cell wall biogenesis"/>
    <property type="evidence" value="ECO:0007669"/>
    <property type="project" value="TreeGrafter"/>
</dbReference>
<feature type="domain" description="V-type proton ATPase subunit S1/VOA1 transmembrane" evidence="12">
    <location>
        <begin position="240"/>
        <end position="278"/>
    </location>
</feature>
<dbReference type="GO" id="GO:0071555">
    <property type="term" value="P:cell wall organization"/>
    <property type="evidence" value="ECO:0007669"/>
    <property type="project" value="UniProtKB-KW"/>
</dbReference>
<gene>
    <name evidence="13" type="ORF">CPB83DRAFT_858067</name>
</gene>
<evidence type="ECO:0000256" key="10">
    <source>
        <dbReference type="SAM" id="Phobius"/>
    </source>
</evidence>
<keyword evidence="4 10" id="KW-0812">Transmembrane</keyword>
<evidence type="ECO:0000256" key="7">
    <source>
        <dbReference type="ARBA" id="ARBA00022989"/>
    </source>
</evidence>
<evidence type="ECO:0000256" key="8">
    <source>
        <dbReference type="ARBA" id="ARBA00023136"/>
    </source>
</evidence>
<feature type="signal peptide" evidence="11">
    <location>
        <begin position="1"/>
        <end position="18"/>
    </location>
</feature>
<organism evidence="13 14">
    <name type="scientific">Crepidotus variabilis</name>
    <dbReference type="NCBI Taxonomy" id="179855"/>
    <lineage>
        <taxon>Eukaryota</taxon>
        <taxon>Fungi</taxon>
        <taxon>Dikarya</taxon>
        <taxon>Basidiomycota</taxon>
        <taxon>Agaricomycotina</taxon>
        <taxon>Agaricomycetes</taxon>
        <taxon>Agaricomycetidae</taxon>
        <taxon>Agaricales</taxon>
        <taxon>Agaricineae</taxon>
        <taxon>Crepidotaceae</taxon>
        <taxon>Crepidotus</taxon>
    </lineage>
</organism>
<reference evidence="13" key="1">
    <citation type="submission" date="2020-11" db="EMBL/GenBank/DDBJ databases">
        <authorList>
            <consortium name="DOE Joint Genome Institute"/>
            <person name="Ahrendt S."/>
            <person name="Riley R."/>
            <person name="Andreopoulos W."/>
            <person name="Labutti K."/>
            <person name="Pangilinan J."/>
            <person name="Ruiz-Duenas F.J."/>
            <person name="Barrasa J.M."/>
            <person name="Sanchez-Garcia M."/>
            <person name="Camarero S."/>
            <person name="Miyauchi S."/>
            <person name="Serrano A."/>
            <person name="Linde D."/>
            <person name="Babiker R."/>
            <person name="Drula E."/>
            <person name="Ayuso-Fernandez I."/>
            <person name="Pacheco R."/>
            <person name="Padilla G."/>
            <person name="Ferreira P."/>
            <person name="Barriuso J."/>
            <person name="Kellner H."/>
            <person name="Castanera R."/>
            <person name="Alfaro M."/>
            <person name="Ramirez L."/>
            <person name="Pisabarro A.G."/>
            <person name="Kuo A."/>
            <person name="Tritt A."/>
            <person name="Lipzen A."/>
            <person name="He G."/>
            <person name="Yan M."/>
            <person name="Ng V."/>
            <person name="Cullen D."/>
            <person name="Martin F."/>
            <person name="Rosso M.-N."/>
            <person name="Henrissat B."/>
            <person name="Hibbett D."/>
            <person name="Martinez A.T."/>
            <person name="Grigoriev I.V."/>
        </authorList>
    </citation>
    <scope>NUCLEOTIDE SEQUENCE</scope>
    <source>
        <strain evidence="13">CBS 506.95</strain>
    </source>
</reference>
<dbReference type="InterPro" id="IPR046756">
    <property type="entry name" value="VAS1/VOA1_TM"/>
</dbReference>
<accession>A0A9P6ECG1</accession>